<keyword evidence="4" id="KW-1185">Reference proteome</keyword>
<accession>A0AA86RDD3</accession>
<organism evidence="2">
    <name type="scientific">Hexamita inflata</name>
    <dbReference type="NCBI Taxonomy" id="28002"/>
    <lineage>
        <taxon>Eukaryota</taxon>
        <taxon>Metamonada</taxon>
        <taxon>Diplomonadida</taxon>
        <taxon>Hexamitidae</taxon>
        <taxon>Hexamitinae</taxon>
        <taxon>Hexamita</taxon>
    </lineage>
</organism>
<name>A0AA86RDD3_9EUKA</name>
<feature type="region of interest" description="Disordered" evidence="1">
    <location>
        <begin position="1"/>
        <end position="26"/>
    </location>
</feature>
<dbReference type="EMBL" id="CATOUU010001089">
    <property type="protein sequence ID" value="CAI9971117.1"/>
    <property type="molecule type" value="Genomic_DNA"/>
</dbReference>
<dbReference type="AlphaFoldDB" id="A0AA86RDD3"/>
<dbReference type="EMBL" id="CAXDID020000366">
    <property type="protein sequence ID" value="CAL6082645.1"/>
    <property type="molecule type" value="Genomic_DNA"/>
</dbReference>
<feature type="region of interest" description="Disordered" evidence="1">
    <location>
        <begin position="127"/>
        <end position="205"/>
    </location>
</feature>
<comment type="caution">
    <text evidence="2">The sequence shown here is derived from an EMBL/GenBank/DDBJ whole genome shotgun (WGS) entry which is preliminary data.</text>
</comment>
<feature type="compositionally biased region" description="Polar residues" evidence="1">
    <location>
        <begin position="127"/>
        <end position="150"/>
    </location>
</feature>
<reference evidence="2" key="1">
    <citation type="submission" date="2023-06" db="EMBL/GenBank/DDBJ databases">
        <authorList>
            <person name="Kurt Z."/>
        </authorList>
    </citation>
    <scope>NUCLEOTIDE SEQUENCE</scope>
</reference>
<proteinExistence type="predicted"/>
<evidence type="ECO:0000313" key="4">
    <source>
        <dbReference type="Proteomes" id="UP001642409"/>
    </source>
</evidence>
<evidence type="ECO:0000256" key="1">
    <source>
        <dbReference type="SAM" id="MobiDB-lite"/>
    </source>
</evidence>
<feature type="compositionally biased region" description="Polar residues" evidence="1">
    <location>
        <begin position="7"/>
        <end position="26"/>
    </location>
</feature>
<feature type="compositionally biased region" description="Polar residues" evidence="1">
    <location>
        <begin position="166"/>
        <end position="178"/>
    </location>
</feature>
<gene>
    <name evidence="2" type="ORF">HINF_LOCUS58762</name>
    <name evidence="3" type="ORF">HINF_LOCUS61344</name>
</gene>
<evidence type="ECO:0000313" key="2">
    <source>
        <dbReference type="EMBL" id="CAI9971117.1"/>
    </source>
</evidence>
<feature type="compositionally biased region" description="Basic and acidic residues" evidence="1">
    <location>
        <begin position="179"/>
        <end position="192"/>
    </location>
</feature>
<evidence type="ECO:0000313" key="3">
    <source>
        <dbReference type="EMBL" id="CAL6082645.1"/>
    </source>
</evidence>
<dbReference type="Proteomes" id="UP001642409">
    <property type="component" value="Unassembled WGS sequence"/>
</dbReference>
<protein>
    <submittedName>
        <fullName evidence="3">Hypothetical_protein</fullName>
    </submittedName>
</protein>
<feature type="region of interest" description="Disordered" evidence="1">
    <location>
        <begin position="72"/>
        <end position="112"/>
    </location>
</feature>
<reference evidence="3 4" key="2">
    <citation type="submission" date="2024-07" db="EMBL/GenBank/DDBJ databases">
        <authorList>
            <person name="Akdeniz Z."/>
        </authorList>
    </citation>
    <scope>NUCLEOTIDE SEQUENCE [LARGE SCALE GENOMIC DNA]</scope>
</reference>
<feature type="compositionally biased region" description="Polar residues" evidence="1">
    <location>
        <begin position="76"/>
        <end position="99"/>
    </location>
</feature>
<sequence length="249" mass="28413">MGCGSSLEDSAYNQNTLTHTDSSSHIQQINKNVSQNLSEHTKKVIKAQKVDQLVAQIDNQYSLTAIKQVKKDPNKSETLSISQSKSMLVQQQSKENSNIELKDFKSPSQAYQSQLPNVSKINNDSQNISQLQNQSKQVSSSFINNQSQDVQMKKQVKSPEIVKPEQIQQQNKNISLQKSEQKSDIDQIKRVEQQQQQPKTKNDHAQQALAFIQNREKADKKTVENTKQGIRKTRYCTYYDAFPILEKSQ</sequence>